<evidence type="ECO:0000313" key="5">
    <source>
        <dbReference type="EMBL" id="MDB8744080.1"/>
    </source>
</evidence>
<dbReference type="Gene3D" id="1.10.260.40">
    <property type="entry name" value="lambda repressor-like DNA-binding domains"/>
    <property type="match status" value="1"/>
</dbReference>
<dbReference type="SUPFAM" id="SSF47413">
    <property type="entry name" value="lambda repressor-like DNA-binding domains"/>
    <property type="match status" value="1"/>
</dbReference>
<keyword evidence="2" id="KW-0238">DNA-binding</keyword>
<dbReference type="PANTHER" id="PTHR46797:SF23">
    <property type="entry name" value="HTH-TYPE TRANSCRIPTIONAL REGULATOR SUTR"/>
    <property type="match status" value="1"/>
</dbReference>
<proteinExistence type="predicted"/>
<dbReference type="Pfam" id="PF01381">
    <property type="entry name" value="HTH_3"/>
    <property type="match status" value="1"/>
</dbReference>
<dbReference type="CDD" id="cd00093">
    <property type="entry name" value="HTH_XRE"/>
    <property type="match status" value="1"/>
</dbReference>
<dbReference type="RefSeq" id="WP_272112621.1">
    <property type="nucleotide sequence ID" value="NZ_JAQMLW010000001.1"/>
</dbReference>
<keyword evidence="3" id="KW-0804">Transcription</keyword>
<dbReference type="InterPro" id="IPR010982">
    <property type="entry name" value="Lambda_DNA-bd_dom_sf"/>
</dbReference>
<keyword evidence="1" id="KW-0805">Transcription regulation</keyword>
<dbReference type="AlphaFoldDB" id="A0AAW6E6Q2"/>
<evidence type="ECO:0000259" key="4">
    <source>
        <dbReference type="PROSITE" id="PS50943"/>
    </source>
</evidence>
<accession>A0AAW6E6Q2</accession>
<feature type="domain" description="HTH cro/C1-type" evidence="4">
    <location>
        <begin position="14"/>
        <end position="68"/>
    </location>
</feature>
<dbReference type="GO" id="GO:0003677">
    <property type="term" value="F:DNA binding"/>
    <property type="evidence" value="ECO:0007669"/>
    <property type="project" value="UniProtKB-KW"/>
</dbReference>
<comment type="caution">
    <text evidence="5">The sequence shown here is derived from an EMBL/GenBank/DDBJ whole genome shotgun (WGS) entry which is preliminary data.</text>
</comment>
<gene>
    <name evidence="5" type="ORF">PNU62_03515</name>
</gene>
<dbReference type="GO" id="GO:0003700">
    <property type="term" value="F:DNA-binding transcription factor activity"/>
    <property type="evidence" value="ECO:0007669"/>
    <property type="project" value="TreeGrafter"/>
</dbReference>
<dbReference type="GO" id="GO:0005829">
    <property type="term" value="C:cytosol"/>
    <property type="evidence" value="ECO:0007669"/>
    <property type="project" value="TreeGrafter"/>
</dbReference>
<dbReference type="SMART" id="SM00530">
    <property type="entry name" value="HTH_XRE"/>
    <property type="match status" value="1"/>
</dbReference>
<dbReference type="PROSITE" id="PS50943">
    <property type="entry name" value="HTH_CROC1"/>
    <property type="match status" value="1"/>
</dbReference>
<dbReference type="InterPro" id="IPR050807">
    <property type="entry name" value="TransReg_Diox_bact_type"/>
</dbReference>
<sequence length="72" mass="8093">MEVIIITKELGNRIRELRQQTGLSQEKFALKIGMDRTYFASVEAGKRNIAIINIKKIADGLNVSLSELFKGI</sequence>
<dbReference type="PANTHER" id="PTHR46797">
    <property type="entry name" value="HTH-TYPE TRANSCRIPTIONAL REGULATOR"/>
    <property type="match status" value="1"/>
</dbReference>
<evidence type="ECO:0000256" key="1">
    <source>
        <dbReference type="ARBA" id="ARBA00023015"/>
    </source>
</evidence>
<dbReference type="Proteomes" id="UP001211015">
    <property type="component" value="Unassembled WGS sequence"/>
</dbReference>
<dbReference type="InterPro" id="IPR001387">
    <property type="entry name" value="Cro/C1-type_HTH"/>
</dbReference>
<evidence type="ECO:0000313" key="6">
    <source>
        <dbReference type="Proteomes" id="UP001211015"/>
    </source>
</evidence>
<evidence type="ECO:0000256" key="2">
    <source>
        <dbReference type="ARBA" id="ARBA00023125"/>
    </source>
</evidence>
<name>A0AAW6E6Q2_9FIRM</name>
<organism evidence="5 6">
    <name type="scientific">Ruminococcus bicirculans</name>
    <name type="common">ex Wegman et al. 2014</name>
    <dbReference type="NCBI Taxonomy" id="1160721"/>
    <lineage>
        <taxon>Bacteria</taxon>
        <taxon>Bacillati</taxon>
        <taxon>Bacillota</taxon>
        <taxon>Clostridia</taxon>
        <taxon>Eubacteriales</taxon>
        <taxon>Oscillospiraceae</taxon>
        <taxon>Ruminococcus</taxon>
    </lineage>
</organism>
<reference evidence="5" key="1">
    <citation type="submission" date="2023-01" db="EMBL/GenBank/DDBJ databases">
        <title>Human gut microbiome strain richness.</title>
        <authorList>
            <person name="Chen-Liaw A."/>
        </authorList>
    </citation>
    <scope>NUCLEOTIDE SEQUENCE</scope>
    <source>
        <strain evidence="5">1001275st1_F4_1001275B_160808</strain>
    </source>
</reference>
<protein>
    <submittedName>
        <fullName evidence="5">Helix-turn-helix transcriptional regulator</fullName>
    </submittedName>
</protein>
<dbReference type="EMBL" id="JAQMLV010000003">
    <property type="protein sequence ID" value="MDB8744080.1"/>
    <property type="molecule type" value="Genomic_DNA"/>
</dbReference>
<evidence type="ECO:0000256" key="3">
    <source>
        <dbReference type="ARBA" id="ARBA00023163"/>
    </source>
</evidence>